<dbReference type="PANTHER" id="PTHR11086">
    <property type="entry name" value="DEOXYCYTIDYLATE DEAMINASE-RELATED"/>
    <property type="match status" value="1"/>
</dbReference>
<dbReference type="GO" id="GO:0006220">
    <property type="term" value="P:pyrimidine nucleotide metabolic process"/>
    <property type="evidence" value="ECO:0007669"/>
    <property type="project" value="InterPro"/>
</dbReference>
<dbReference type="PROSITE" id="PS51747">
    <property type="entry name" value="CYT_DCMP_DEAMINASES_2"/>
    <property type="match status" value="1"/>
</dbReference>
<dbReference type="InterPro" id="IPR035105">
    <property type="entry name" value="Deoxycytidylate_deaminase_dom"/>
</dbReference>
<name>A0A6H1ZI85_9ZZZZ</name>
<dbReference type="Gene3D" id="3.40.140.10">
    <property type="entry name" value="Cytidine Deaminase, domain 2"/>
    <property type="match status" value="1"/>
</dbReference>
<comment type="similarity">
    <text evidence="2">Belongs to the cytidine and deoxycytidylate deaminase family.</text>
</comment>
<dbReference type="EMBL" id="MT144027">
    <property type="protein sequence ID" value="QJA46985.1"/>
    <property type="molecule type" value="Genomic_DNA"/>
</dbReference>
<organism evidence="7">
    <name type="scientific">viral metagenome</name>
    <dbReference type="NCBI Taxonomy" id="1070528"/>
    <lineage>
        <taxon>unclassified sequences</taxon>
        <taxon>metagenomes</taxon>
        <taxon>organismal metagenomes</taxon>
    </lineage>
</organism>
<evidence type="ECO:0000256" key="5">
    <source>
        <dbReference type="ARBA" id="ARBA00022833"/>
    </source>
</evidence>
<evidence type="ECO:0000256" key="3">
    <source>
        <dbReference type="ARBA" id="ARBA00022723"/>
    </source>
</evidence>
<dbReference type="InterPro" id="IPR016193">
    <property type="entry name" value="Cytidine_deaminase-like"/>
</dbReference>
<evidence type="ECO:0000256" key="1">
    <source>
        <dbReference type="ARBA" id="ARBA00001947"/>
    </source>
</evidence>
<dbReference type="InterPro" id="IPR015517">
    <property type="entry name" value="dCMP_deaminase-rel"/>
</dbReference>
<comment type="cofactor">
    <cofactor evidence="1">
        <name>Zn(2+)</name>
        <dbReference type="ChEBI" id="CHEBI:29105"/>
    </cofactor>
</comment>
<dbReference type="GO" id="GO:0005737">
    <property type="term" value="C:cytoplasm"/>
    <property type="evidence" value="ECO:0007669"/>
    <property type="project" value="TreeGrafter"/>
</dbReference>
<sequence>MTRLGLEEYFLGICDSVSKRGTCDRKLVGAVIVRDKMILSTGYNGSPRGMPHCSDVGCEIEGDHCIRTTHAEANALIQAARHGIKIDKAELFCTMVPCYSCAKLLVNAGICKVTAKEDYHASEKTKKLFKSVFIPLKICKS</sequence>
<dbReference type="GO" id="GO:0008270">
    <property type="term" value="F:zinc ion binding"/>
    <property type="evidence" value="ECO:0007669"/>
    <property type="project" value="InterPro"/>
</dbReference>
<keyword evidence="5" id="KW-0862">Zinc</keyword>
<dbReference type="SUPFAM" id="SSF53927">
    <property type="entry name" value="Cytidine deaminase-like"/>
    <property type="match status" value="1"/>
</dbReference>
<evidence type="ECO:0000313" key="7">
    <source>
        <dbReference type="EMBL" id="QJA46985.1"/>
    </source>
</evidence>
<dbReference type="CDD" id="cd01286">
    <property type="entry name" value="deoxycytidylate_deaminase"/>
    <property type="match status" value="1"/>
</dbReference>
<proteinExistence type="inferred from homology"/>
<feature type="domain" description="CMP/dCMP-type deaminase" evidence="6">
    <location>
        <begin position="5"/>
        <end position="136"/>
    </location>
</feature>
<accession>A0A6H1ZI85</accession>
<dbReference type="GO" id="GO:0004132">
    <property type="term" value="F:dCMP deaminase activity"/>
    <property type="evidence" value="ECO:0007669"/>
    <property type="project" value="InterPro"/>
</dbReference>
<dbReference type="PIRSF" id="PIRSF006019">
    <property type="entry name" value="dCMP_deaminase"/>
    <property type="match status" value="1"/>
</dbReference>
<evidence type="ECO:0000259" key="6">
    <source>
        <dbReference type="PROSITE" id="PS51747"/>
    </source>
</evidence>
<dbReference type="AlphaFoldDB" id="A0A6H1ZI85"/>
<dbReference type="Pfam" id="PF00383">
    <property type="entry name" value="dCMP_cyt_deam_1"/>
    <property type="match status" value="1"/>
</dbReference>
<reference evidence="7" key="1">
    <citation type="submission" date="2020-03" db="EMBL/GenBank/DDBJ databases">
        <title>The deep terrestrial virosphere.</title>
        <authorList>
            <person name="Holmfeldt K."/>
            <person name="Nilsson E."/>
            <person name="Simone D."/>
            <person name="Lopez-Fernandez M."/>
            <person name="Wu X."/>
            <person name="de Brujin I."/>
            <person name="Lundin D."/>
            <person name="Andersson A."/>
            <person name="Bertilsson S."/>
            <person name="Dopson M."/>
        </authorList>
    </citation>
    <scope>NUCLEOTIDE SEQUENCE</scope>
    <source>
        <strain evidence="7">TM448A00583</strain>
    </source>
</reference>
<evidence type="ECO:0000256" key="4">
    <source>
        <dbReference type="ARBA" id="ARBA00022801"/>
    </source>
</evidence>
<evidence type="ECO:0000256" key="2">
    <source>
        <dbReference type="ARBA" id="ARBA00006576"/>
    </source>
</evidence>
<dbReference type="PROSITE" id="PS00903">
    <property type="entry name" value="CYT_DCMP_DEAMINASES_1"/>
    <property type="match status" value="1"/>
</dbReference>
<dbReference type="InterPro" id="IPR016192">
    <property type="entry name" value="APOBEC/CMP_deaminase_Zn-bd"/>
</dbReference>
<keyword evidence="3" id="KW-0479">Metal-binding</keyword>
<dbReference type="InterPro" id="IPR002125">
    <property type="entry name" value="CMP_dCMP_dom"/>
</dbReference>
<keyword evidence="4" id="KW-0378">Hydrolase</keyword>
<protein>
    <submittedName>
        <fullName evidence="7">Putative CMP/dCMP deaminase zinc-binding</fullName>
    </submittedName>
</protein>
<dbReference type="InterPro" id="IPR016473">
    <property type="entry name" value="dCMP_deaminase"/>
</dbReference>
<gene>
    <name evidence="7" type="ORF">TM448A00583_0024</name>
</gene>
<dbReference type="PANTHER" id="PTHR11086:SF18">
    <property type="entry name" value="DEOXYCYTIDYLATE DEAMINASE"/>
    <property type="match status" value="1"/>
</dbReference>